<sequence>MKKTLLALLICSTYANASGLLLQEAVVANAGTTGAGDGVYTETATASWTNPATMTHMGEQKTTVNMMVLDLQMDYTDRDRDLDDGYRIPNTAPTTGDANAKTVMPSIGIFHVMQVSEDIHLGINFGAVGGSSVDYGTDWDASEHLDTATMTAVQLNPIMSYKIDNNWSVGVGAQVSYGIIEVSTTGFETDAGTDWAFGYNAGAMYKAEKWAVGLSYRSKVEFEFDDINADLIAADPDNSRPSSFTVGTELLAPAIIDLSGSYDVNGQLTLLSSVQFHQWSDFSGTPVYNEQVEGLEIDRDWDDVWKFAVGADYQLNAEWALKAGFSYETSPQDDPTKQWVDLPVGEQYRYSVGATTYWNDTRIDMFYEYADLGSVDITKEGANVTGTFDGKIHFVGANVTF</sequence>
<keyword evidence="3" id="KW-1134">Transmembrane beta strand</keyword>
<keyword evidence="10" id="KW-1185">Reference proteome</keyword>
<dbReference type="OrthoDB" id="19849at2"/>
<comment type="subcellular location">
    <subcellularLocation>
        <location evidence="1">Cell outer membrane</location>
        <topology evidence="1">Multi-pass membrane protein</topology>
    </subcellularLocation>
</comment>
<feature type="signal peptide" evidence="8">
    <location>
        <begin position="1"/>
        <end position="17"/>
    </location>
</feature>
<keyword evidence="7" id="KW-0998">Cell outer membrane</keyword>
<name>A0A5J6WMI9_MORMI</name>
<feature type="chain" id="PRO_5023821757" evidence="8">
    <location>
        <begin position="18"/>
        <end position="401"/>
    </location>
</feature>
<accession>A0A5J6WMI9</accession>
<comment type="similarity">
    <text evidence="2">Belongs to the OmpP1/FadL family.</text>
</comment>
<dbReference type="EMBL" id="CP044399">
    <property type="protein sequence ID" value="QFI38654.1"/>
    <property type="molecule type" value="Genomic_DNA"/>
</dbReference>
<dbReference type="RefSeq" id="WP_019439483.1">
    <property type="nucleotide sequence ID" value="NZ_ALOE01000002.1"/>
</dbReference>
<keyword evidence="5 8" id="KW-0732">Signal</keyword>
<dbReference type="Gene3D" id="2.40.160.60">
    <property type="entry name" value="Outer membrane protein transport protein (OMPP1/FadL/TodX)"/>
    <property type="match status" value="1"/>
</dbReference>
<evidence type="ECO:0000313" key="10">
    <source>
        <dbReference type="Proteomes" id="UP000327424"/>
    </source>
</evidence>
<dbReference type="PANTHER" id="PTHR35093">
    <property type="entry name" value="OUTER MEMBRANE PROTEIN NMB0088-RELATED"/>
    <property type="match status" value="1"/>
</dbReference>
<evidence type="ECO:0000256" key="6">
    <source>
        <dbReference type="ARBA" id="ARBA00023136"/>
    </source>
</evidence>
<reference evidence="9 10" key="1">
    <citation type="submission" date="2019-09" db="EMBL/GenBank/DDBJ databases">
        <title>Hybrid Assembly of the complete Genome of the Deep-Sea Bacterium Moritella marina from long Nanopore and Illumina reads.</title>
        <authorList>
            <person name="Magin S."/>
            <person name="Georgoulis A."/>
            <person name="Papadimitriou K."/>
            <person name="Iliakis G."/>
            <person name="Vorgias C.E."/>
        </authorList>
    </citation>
    <scope>NUCLEOTIDE SEQUENCE [LARGE SCALE GENOMIC DNA]</scope>
    <source>
        <strain evidence="9 10">MP-1</strain>
    </source>
</reference>
<keyword evidence="6" id="KW-0472">Membrane</keyword>
<evidence type="ECO:0000313" key="9">
    <source>
        <dbReference type="EMBL" id="QFI38654.1"/>
    </source>
</evidence>
<evidence type="ECO:0000256" key="5">
    <source>
        <dbReference type="ARBA" id="ARBA00022729"/>
    </source>
</evidence>
<protein>
    <submittedName>
        <fullName evidence="9">Outer membrane beta-barrel protein</fullName>
    </submittedName>
</protein>
<dbReference type="InterPro" id="IPR005017">
    <property type="entry name" value="OMPP1/FadL/TodX"/>
</dbReference>
<dbReference type="Pfam" id="PF03349">
    <property type="entry name" value="Toluene_X"/>
    <property type="match status" value="1"/>
</dbReference>
<dbReference type="AlphaFoldDB" id="A0A5J6WMI9"/>
<evidence type="ECO:0000256" key="3">
    <source>
        <dbReference type="ARBA" id="ARBA00022452"/>
    </source>
</evidence>
<keyword evidence="4" id="KW-0812">Transmembrane</keyword>
<dbReference type="GO" id="GO:0009279">
    <property type="term" value="C:cell outer membrane"/>
    <property type="evidence" value="ECO:0007669"/>
    <property type="project" value="UniProtKB-SubCell"/>
</dbReference>
<dbReference type="KEGG" id="mmaa:FR932_12735"/>
<evidence type="ECO:0000256" key="2">
    <source>
        <dbReference type="ARBA" id="ARBA00008163"/>
    </source>
</evidence>
<evidence type="ECO:0000256" key="8">
    <source>
        <dbReference type="SAM" id="SignalP"/>
    </source>
</evidence>
<dbReference type="Proteomes" id="UP000327424">
    <property type="component" value="Chromosome"/>
</dbReference>
<dbReference type="SUPFAM" id="SSF56935">
    <property type="entry name" value="Porins"/>
    <property type="match status" value="1"/>
</dbReference>
<evidence type="ECO:0000256" key="7">
    <source>
        <dbReference type="ARBA" id="ARBA00023237"/>
    </source>
</evidence>
<dbReference type="GO" id="GO:0015483">
    <property type="term" value="F:long-chain fatty acid transporting porin activity"/>
    <property type="evidence" value="ECO:0007669"/>
    <property type="project" value="TreeGrafter"/>
</dbReference>
<gene>
    <name evidence="9" type="ORF">FR932_12735</name>
</gene>
<dbReference type="PANTHER" id="PTHR35093:SF8">
    <property type="entry name" value="OUTER MEMBRANE PROTEIN NMB0088-RELATED"/>
    <property type="match status" value="1"/>
</dbReference>
<evidence type="ECO:0000256" key="4">
    <source>
        <dbReference type="ARBA" id="ARBA00022692"/>
    </source>
</evidence>
<organism evidence="9 10">
    <name type="scientific">Moritella marina ATCC 15381</name>
    <dbReference type="NCBI Taxonomy" id="1202962"/>
    <lineage>
        <taxon>Bacteria</taxon>
        <taxon>Pseudomonadati</taxon>
        <taxon>Pseudomonadota</taxon>
        <taxon>Gammaproteobacteria</taxon>
        <taxon>Alteromonadales</taxon>
        <taxon>Moritellaceae</taxon>
        <taxon>Moritella</taxon>
    </lineage>
</organism>
<evidence type="ECO:0000256" key="1">
    <source>
        <dbReference type="ARBA" id="ARBA00004571"/>
    </source>
</evidence>
<proteinExistence type="inferred from homology"/>